<evidence type="ECO:0000256" key="3">
    <source>
        <dbReference type="PROSITE-ProRule" id="PRU00810"/>
    </source>
</evidence>
<proteinExistence type="predicted"/>
<evidence type="ECO:0000256" key="1">
    <source>
        <dbReference type="ARBA" id="ARBA00004123"/>
    </source>
</evidence>
<dbReference type="SUPFAM" id="SSF47762">
    <property type="entry name" value="PAH2 domain"/>
    <property type="match status" value="1"/>
</dbReference>
<dbReference type="AlphaFoldDB" id="A0A0A1TGJ7"/>
<organism evidence="4 5">
    <name type="scientific">[Torrubiella] hemipterigena</name>
    <dbReference type="NCBI Taxonomy" id="1531966"/>
    <lineage>
        <taxon>Eukaryota</taxon>
        <taxon>Fungi</taxon>
        <taxon>Dikarya</taxon>
        <taxon>Ascomycota</taxon>
        <taxon>Pezizomycotina</taxon>
        <taxon>Sordariomycetes</taxon>
        <taxon>Hypocreomycetidae</taxon>
        <taxon>Hypocreales</taxon>
        <taxon>Clavicipitaceae</taxon>
        <taxon>Clavicipitaceae incertae sedis</taxon>
        <taxon>'Torrubiella' clade</taxon>
    </lineage>
</organism>
<accession>A0A0A1TGJ7</accession>
<dbReference type="InterPro" id="IPR036600">
    <property type="entry name" value="PAH_sf"/>
</dbReference>
<evidence type="ECO:0000313" key="4">
    <source>
        <dbReference type="EMBL" id="CEJ93964.1"/>
    </source>
</evidence>
<reference evidence="4 5" key="1">
    <citation type="journal article" date="2015" name="Genome Announc.">
        <title>Draft Genome Sequence and Gene Annotation of the Entomopathogenic Fungus Verticillium hemipterigenum.</title>
        <authorList>
            <person name="Horn F."/>
            <person name="Habel A."/>
            <person name="Scharf D.H."/>
            <person name="Dworschak J."/>
            <person name="Brakhage A.A."/>
            <person name="Guthke R."/>
            <person name="Hertweck C."/>
            <person name="Linde J."/>
        </authorList>
    </citation>
    <scope>NUCLEOTIDE SEQUENCE [LARGE SCALE GENOMIC DNA]</scope>
</reference>
<dbReference type="PROSITE" id="PS51477">
    <property type="entry name" value="PAH"/>
    <property type="match status" value="1"/>
</dbReference>
<keyword evidence="5" id="KW-1185">Reference proteome</keyword>
<comment type="subcellular location">
    <subcellularLocation>
        <location evidence="1 3">Nucleus</location>
    </subcellularLocation>
</comment>
<gene>
    <name evidence="4" type="ORF">VHEMI09521</name>
</gene>
<evidence type="ECO:0000256" key="2">
    <source>
        <dbReference type="ARBA" id="ARBA00023242"/>
    </source>
</evidence>
<protein>
    <submittedName>
        <fullName evidence="4">Uncharacterized protein</fullName>
    </submittedName>
</protein>
<dbReference type="EMBL" id="CDHN01000006">
    <property type="protein sequence ID" value="CEJ93964.1"/>
    <property type="molecule type" value="Genomic_DNA"/>
</dbReference>
<dbReference type="HOGENOM" id="CLU_2706550_0_0_1"/>
<evidence type="ECO:0000313" key="5">
    <source>
        <dbReference type="Proteomes" id="UP000039046"/>
    </source>
</evidence>
<sequence>MDDMKDQLEFVHQVKSTLDEDRYNKFLQHLTDYQAQKNQGQNCEQRSRLKQNLTDLFNDDEQDLVQKLNKFFV</sequence>
<dbReference type="Gene3D" id="1.20.1160.11">
    <property type="entry name" value="Paired amphipathic helix"/>
    <property type="match status" value="1"/>
</dbReference>
<keyword evidence="2 3" id="KW-0539">Nucleus</keyword>
<dbReference type="InterPro" id="IPR003822">
    <property type="entry name" value="PAH"/>
</dbReference>
<dbReference type="GO" id="GO:0006355">
    <property type="term" value="P:regulation of DNA-templated transcription"/>
    <property type="evidence" value="ECO:0007669"/>
    <property type="project" value="InterPro"/>
</dbReference>
<name>A0A0A1TGJ7_9HYPO</name>
<dbReference type="Proteomes" id="UP000039046">
    <property type="component" value="Unassembled WGS sequence"/>
</dbReference>
<dbReference type="GO" id="GO:0005634">
    <property type="term" value="C:nucleus"/>
    <property type="evidence" value="ECO:0007669"/>
    <property type="project" value="UniProtKB-SubCell"/>
</dbReference>